<gene>
    <name evidence="1" type="ORF">L6452_33254</name>
</gene>
<evidence type="ECO:0000313" key="2">
    <source>
        <dbReference type="Proteomes" id="UP001055879"/>
    </source>
</evidence>
<reference evidence="2" key="1">
    <citation type="journal article" date="2022" name="Mol. Ecol. Resour.">
        <title>The genomes of chicory, endive, great burdock and yacon provide insights into Asteraceae palaeo-polyploidization history and plant inulin production.</title>
        <authorList>
            <person name="Fan W."/>
            <person name="Wang S."/>
            <person name="Wang H."/>
            <person name="Wang A."/>
            <person name="Jiang F."/>
            <person name="Liu H."/>
            <person name="Zhao H."/>
            <person name="Xu D."/>
            <person name="Zhang Y."/>
        </authorList>
    </citation>
    <scope>NUCLEOTIDE SEQUENCE [LARGE SCALE GENOMIC DNA]</scope>
    <source>
        <strain evidence="2">cv. Niubang</strain>
    </source>
</reference>
<evidence type="ECO:0000313" key="1">
    <source>
        <dbReference type="EMBL" id="KAI3693419.1"/>
    </source>
</evidence>
<dbReference type="EMBL" id="CM042057">
    <property type="protein sequence ID" value="KAI3693419.1"/>
    <property type="molecule type" value="Genomic_DNA"/>
</dbReference>
<reference evidence="1 2" key="2">
    <citation type="journal article" date="2022" name="Mol. Ecol. Resour.">
        <title>The genomes of chicory, endive, great burdock and yacon provide insights into Asteraceae paleo-polyploidization history and plant inulin production.</title>
        <authorList>
            <person name="Fan W."/>
            <person name="Wang S."/>
            <person name="Wang H."/>
            <person name="Wang A."/>
            <person name="Jiang F."/>
            <person name="Liu H."/>
            <person name="Zhao H."/>
            <person name="Xu D."/>
            <person name="Zhang Y."/>
        </authorList>
    </citation>
    <scope>NUCLEOTIDE SEQUENCE [LARGE SCALE GENOMIC DNA]</scope>
    <source>
        <strain evidence="2">cv. Niubang</strain>
    </source>
</reference>
<comment type="caution">
    <text evidence="1">The sequence shown here is derived from an EMBL/GenBank/DDBJ whole genome shotgun (WGS) entry which is preliminary data.</text>
</comment>
<protein>
    <submittedName>
        <fullName evidence="1">Uncharacterized protein</fullName>
    </submittedName>
</protein>
<keyword evidence="2" id="KW-1185">Reference proteome</keyword>
<dbReference type="Proteomes" id="UP001055879">
    <property type="component" value="Linkage Group LG11"/>
</dbReference>
<proteinExistence type="predicted"/>
<organism evidence="1 2">
    <name type="scientific">Arctium lappa</name>
    <name type="common">Greater burdock</name>
    <name type="synonym">Lappa major</name>
    <dbReference type="NCBI Taxonomy" id="4217"/>
    <lineage>
        <taxon>Eukaryota</taxon>
        <taxon>Viridiplantae</taxon>
        <taxon>Streptophyta</taxon>
        <taxon>Embryophyta</taxon>
        <taxon>Tracheophyta</taxon>
        <taxon>Spermatophyta</taxon>
        <taxon>Magnoliopsida</taxon>
        <taxon>eudicotyledons</taxon>
        <taxon>Gunneridae</taxon>
        <taxon>Pentapetalae</taxon>
        <taxon>asterids</taxon>
        <taxon>campanulids</taxon>
        <taxon>Asterales</taxon>
        <taxon>Asteraceae</taxon>
        <taxon>Carduoideae</taxon>
        <taxon>Cardueae</taxon>
        <taxon>Arctiinae</taxon>
        <taxon>Arctium</taxon>
    </lineage>
</organism>
<sequence length="463" mass="52753">MMKKQELFGNKVEKRGKKVNKTIHTFIIFETRVCNSPKFPMNNSVSARKIGANLWEVQPQFNFNKDDADHGGAAASLIHHRRRRHHSLEKERFEDSDQKFDEKQSPHTDPQPPETETIWRSNIRELPSLRHLSFGKNDDDLQHVSSASCCSSMQVTPFVKAATPVGYTVKTSTHLLKVLNRIWNLEEKHSLNVALIKTMKRELDISRAQITTLVEERKRDRQEMDELKKSMHDRKKKAVESTRDELLDIKSSLIRERKARILLESLCDEFANGIRAYEQKVRFLQQNRGKKDRIVSKNEPDRLILHVSEAWLDERAQMKCDFSEKTSISDNLCCEIETFLEAKKKQSHGPGIEADEILENTEPISQLVSRMTDHGPGAAEPSSQLMSRMERLQDHGPPEPSAPSMSRRAGQGSGATEPSSKSIAKGTDQGPGVTEPRARNTLMAELLEARLESQFSKSRTLRG</sequence>
<name>A0ACB8Z5Z5_ARCLA</name>
<accession>A0ACB8Z5Z5</accession>